<evidence type="ECO:0000259" key="6">
    <source>
        <dbReference type="Pfam" id="PF03443"/>
    </source>
</evidence>
<evidence type="ECO:0000256" key="1">
    <source>
        <dbReference type="ARBA" id="ARBA00001973"/>
    </source>
</evidence>
<dbReference type="OMA" id="PPDTIAW"/>
<dbReference type="STRING" id="1076935.U4LA06"/>
<dbReference type="InterPro" id="IPR005103">
    <property type="entry name" value="AA9_LPMO"/>
</dbReference>
<dbReference type="Gene3D" id="2.70.50.70">
    <property type="match status" value="1"/>
</dbReference>
<protein>
    <submittedName>
        <fullName evidence="7">Similar to Endoglucanase-4 acc. no. O14405</fullName>
    </submittedName>
</protein>
<evidence type="ECO:0000256" key="2">
    <source>
        <dbReference type="ARBA" id="ARBA00004613"/>
    </source>
</evidence>
<keyword evidence="8" id="KW-1185">Reference proteome</keyword>
<comment type="subcellular location">
    <subcellularLocation>
        <location evidence="2">Secreted</location>
    </subcellularLocation>
</comment>
<dbReference type="PANTHER" id="PTHR33353:SF34">
    <property type="entry name" value="ENDO-BETA-1,4-GLUCANASE D"/>
    <property type="match status" value="1"/>
</dbReference>
<evidence type="ECO:0000313" key="7">
    <source>
        <dbReference type="EMBL" id="CCX14364.1"/>
    </source>
</evidence>
<feature type="domain" description="Auxiliary Activity family 9 catalytic" evidence="6">
    <location>
        <begin position="18"/>
        <end position="229"/>
    </location>
</feature>
<dbReference type="Pfam" id="PF03443">
    <property type="entry name" value="AA9"/>
    <property type="match status" value="1"/>
</dbReference>
<dbReference type="GO" id="GO:0005576">
    <property type="term" value="C:extracellular region"/>
    <property type="evidence" value="ECO:0007669"/>
    <property type="project" value="UniProtKB-SubCell"/>
</dbReference>
<keyword evidence="5" id="KW-0732">Signal</keyword>
<evidence type="ECO:0000256" key="3">
    <source>
        <dbReference type="ARBA" id="ARBA00022525"/>
    </source>
</evidence>
<dbReference type="PANTHER" id="PTHR33353">
    <property type="entry name" value="PUTATIVE (AFU_ORTHOLOGUE AFUA_1G12560)-RELATED"/>
    <property type="match status" value="1"/>
</dbReference>
<feature type="chain" id="PRO_5004651802" evidence="5">
    <location>
        <begin position="18"/>
        <end position="371"/>
    </location>
</feature>
<dbReference type="eggNOG" id="ENOG502RY3D">
    <property type="taxonomic scope" value="Eukaryota"/>
</dbReference>
<name>U4LA06_PYROM</name>
<evidence type="ECO:0000256" key="4">
    <source>
        <dbReference type="ARBA" id="ARBA00023157"/>
    </source>
</evidence>
<gene>
    <name evidence="7" type="ORF">PCON_13957</name>
</gene>
<dbReference type="OrthoDB" id="4849160at2759"/>
<dbReference type="InterPro" id="IPR049892">
    <property type="entry name" value="AA9"/>
</dbReference>
<reference evidence="7 8" key="1">
    <citation type="journal article" date="2013" name="PLoS Genet.">
        <title>The genome and development-dependent transcriptomes of Pyronema confluens: a window into fungal evolution.</title>
        <authorList>
            <person name="Traeger S."/>
            <person name="Altegoer F."/>
            <person name="Freitag M."/>
            <person name="Gabaldon T."/>
            <person name="Kempken F."/>
            <person name="Kumar A."/>
            <person name="Marcet-Houben M."/>
            <person name="Poggeler S."/>
            <person name="Stajich J.E."/>
            <person name="Nowrousian M."/>
        </authorList>
    </citation>
    <scope>NUCLEOTIDE SEQUENCE [LARGE SCALE GENOMIC DNA]</scope>
    <source>
        <strain evidence="8">CBS 100304</strain>
        <tissue evidence="7">Vegetative mycelium</tissue>
    </source>
</reference>
<dbReference type="CDD" id="cd21175">
    <property type="entry name" value="LPMO_AA9"/>
    <property type="match status" value="1"/>
</dbReference>
<dbReference type="Proteomes" id="UP000018144">
    <property type="component" value="Unassembled WGS sequence"/>
</dbReference>
<keyword evidence="4" id="KW-1015">Disulfide bond</keyword>
<dbReference type="EMBL" id="HF935966">
    <property type="protein sequence ID" value="CCX14364.1"/>
    <property type="molecule type" value="Genomic_DNA"/>
</dbReference>
<accession>U4LA06</accession>
<proteinExistence type="predicted"/>
<keyword evidence="3" id="KW-0964">Secreted</keyword>
<evidence type="ECO:0000256" key="5">
    <source>
        <dbReference type="SAM" id="SignalP"/>
    </source>
</evidence>
<evidence type="ECO:0000313" key="8">
    <source>
        <dbReference type="Proteomes" id="UP000018144"/>
    </source>
</evidence>
<sequence>MHSTILLSLAAATLSAAHGIVSDLDIAGTYFGSYNPYGDPYMNPVPERIVWAFPTAGNGPVEDVSSSDIVCNKAATAAKLTAPIAAGKDVTFFWTTWPESHKGPVMTYMANCNGDCSAADPTALSFFKINDAGLNSDGTWASDDLIANNNTWTVTIPSDIAAGNYLLRHEILALHSAGTANGAQFYPMCANLEVSSSGSANPEGVKFPGAYSATDPGILVNIYNNPTSYVIPGPAVYGSGSGSSGSTSTKAAVIATTSAAAVAPTTAAVAPIETSAAAADPTTVAKPTFATTTAAVVAPTTAAAQPTTLQTVAKPVTTTAAAGGSGSGKSSVDINRCLDEVNQCIAKAQSKTGGAVDFSSCESQRSACYSS</sequence>
<dbReference type="AlphaFoldDB" id="U4LA06"/>
<organism evidence="7 8">
    <name type="scientific">Pyronema omphalodes (strain CBS 100304)</name>
    <name type="common">Pyronema confluens</name>
    <dbReference type="NCBI Taxonomy" id="1076935"/>
    <lineage>
        <taxon>Eukaryota</taxon>
        <taxon>Fungi</taxon>
        <taxon>Dikarya</taxon>
        <taxon>Ascomycota</taxon>
        <taxon>Pezizomycotina</taxon>
        <taxon>Pezizomycetes</taxon>
        <taxon>Pezizales</taxon>
        <taxon>Pyronemataceae</taxon>
        <taxon>Pyronema</taxon>
    </lineage>
</organism>
<comment type="cofactor">
    <cofactor evidence="1">
        <name>Cu(2+)</name>
        <dbReference type="ChEBI" id="CHEBI:29036"/>
    </cofactor>
</comment>
<feature type="signal peptide" evidence="5">
    <location>
        <begin position="1"/>
        <end position="17"/>
    </location>
</feature>